<dbReference type="AlphaFoldDB" id="A0A0G4MI85"/>
<protein>
    <submittedName>
        <fullName evidence="1">Uncharacterized protein</fullName>
    </submittedName>
</protein>
<organism evidence="1 2">
    <name type="scientific">Verticillium longisporum</name>
    <name type="common">Verticillium dahliae var. longisporum</name>
    <dbReference type="NCBI Taxonomy" id="100787"/>
    <lineage>
        <taxon>Eukaryota</taxon>
        <taxon>Fungi</taxon>
        <taxon>Dikarya</taxon>
        <taxon>Ascomycota</taxon>
        <taxon>Pezizomycotina</taxon>
        <taxon>Sordariomycetes</taxon>
        <taxon>Hypocreomycetidae</taxon>
        <taxon>Glomerellales</taxon>
        <taxon>Plectosphaerellaceae</taxon>
        <taxon>Verticillium</taxon>
    </lineage>
</organism>
<dbReference type="Proteomes" id="UP000044602">
    <property type="component" value="Unassembled WGS sequence"/>
</dbReference>
<name>A0A0G4MI85_VERLO</name>
<reference evidence="1 2" key="1">
    <citation type="submission" date="2015-05" db="EMBL/GenBank/DDBJ databases">
        <authorList>
            <person name="Wang D.B."/>
            <person name="Wang M."/>
        </authorList>
    </citation>
    <scope>NUCLEOTIDE SEQUENCE [LARGE SCALE GENOMIC DNA]</scope>
    <source>
        <strain evidence="1">VL1</strain>
    </source>
</reference>
<dbReference type="EMBL" id="CVQH01022750">
    <property type="protein sequence ID" value="CRK33971.1"/>
    <property type="molecule type" value="Genomic_DNA"/>
</dbReference>
<evidence type="ECO:0000313" key="1">
    <source>
        <dbReference type="EMBL" id="CRK33971.1"/>
    </source>
</evidence>
<feature type="non-terminal residue" evidence="1">
    <location>
        <position position="1"/>
    </location>
</feature>
<accession>A0A0G4MI85</accession>
<keyword evidence="2" id="KW-1185">Reference proteome</keyword>
<evidence type="ECO:0000313" key="2">
    <source>
        <dbReference type="Proteomes" id="UP000044602"/>
    </source>
</evidence>
<gene>
    <name evidence="1" type="ORF">BN1708_006226</name>
</gene>
<sequence>LARAGASNGVGDTNTVHTDLVYGAVDREEVDKVTAKRILTRETNLETLRLDELNDLDGSLQLVGGSADDNVDTIDTSLDGQAGVIHVAAHVSQDLGLETELADGLAVPTGLFAVFQARQLDVVDAEVIESLGNLDLSLGVEEGVGKLLALTESGLDCGRKVRHGRHQGRGRGWP</sequence>
<proteinExistence type="predicted"/>